<dbReference type="GO" id="GO:0005829">
    <property type="term" value="C:cytosol"/>
    <property type="evidence" value="ECO:0007669"/>
    <property type="project" value="TreeGrafter"/>
</dbReference>
<evidence type="ECO:0000313" key="3">
    <source>
        <dbReference type="EMBL" id="ADZ70140.1"/>
    </source>
</evidence>
<dbReference type="CDD" id="cd00093">
    <property type="entry name" value="HTH_XRE"/>
    <property type="match status" value="1"/>
</dbReference>
<dbReference type="PROSITE" id="PS50943">
    <property type="entry name" value="HTH_CROC1"/>
    <property type="match status" value="1"/>
</dbReference>
<dbReference type="PANTHER" id="PTHR46797">
    <property type="entry name" value="HTH-TYPE TRANSCRIPTIONAL REGULATOR"/>
    <property type="match status" value="1"/>
</dbReference>
<dbReference type="GO" id="GO:0003700">
    <property type="term" value="F:DNA-binding transcription factor activity"/>
    <property type="evidence" value="ECO:0007669"/>
    <property type="project" value="TreeGrafter"/>
</dbReference>
<dbReference type="EMBL" id="CP002568">
    <property type="protein sequence ID" value="ADZ70140.1"/>
    <property type="molecule type" value="Genomic_DNA"/>
</dbReference>
<proteinExistence type="predicted"/>
<dbReference type="AlphaFoldDB" id="F2J5Q6"/>
<name>F2J5Q6_POLGS</name>
<keyword evidence="1" id="KW-0238">DNA-binding</keyword>
<dbReference type="GO" id="GO:0003677">
    <property type="term" value="F:DNA binding"/>
    <property type="evidence" value="ECO:0007669"/>
    <property type="project" value="UniProtKB-KW"/>
</dbReference>
<dbReference type="eggNOG" id="COG1476">
    <property type="taxonomic scope" value="Bacteria"/>
</dbReference>
<dbReference type="InterPro" id="IPR010982">
    <property type="entry name" value="Lambda_DNA-bd_dom_sf"/>
</dbReference>
<dbReference type="SMART" id="SM00530">
    <property type="entry name" value="HTH_XRE"/>
    <property type="match status" value="1"/>
</dbReference>
<organism evidence="3 4">
    <name type="scientific">Polymorphum gilvum (strain LMG 25793 / CGMCC 1.9160 / SL003B-26A1)</name>
    <dbReference type="NCBI Taxonomy" id="991905"/>
    <lineage>
        <taxon>Bacteria</taxon>
        <taxon>Pseudomonadati</taxon>
        <taxon>Pseudomonadota</taxon>
        <taxon>Alphaproteobacteria</taxon>
        <taxon>Rhodobacterales</taxon>
        <taxon>Paracoccaceae</taxon>
        <taxon>Polymorphum</taxon>
    </lineage>
</organism>
<evidence type="ECO:0000259" key="2">
    <source>
        <dbReference type="PROSITE" id="PS50943"/>
    </source>
</evidence>
<accession>F2J5Q6</accession>
<dbReference type="Proteomes" id="UP000008130">
    <property type="component" value="Chromosome"/>
</dbReference>
<sequence>MKAARKELDLSQEALALETEIDRTYISGIERGLRNPSLTLIVKLATALKTTPAALLNPQKD</sequence>
<dbReference type="Pfam" id="PF01381">
    <property type="entry name" value="HTH_3"/>
    <property type="match status" value="1"/>
</dbReference>
<dbReference type="InterPro" id="IPR050807">
    <property type="entry name" value="TransReg_Diox_bact_type"/>
</dbReference>
<reference evidence="3 4" key="1">
    <citation type="journal article" date="2011" name="J. Bacteriol.">
        <title>Complete genome sequence of Polymorphum gilvum SL003B-26A1T, a crude oil-degrading bacterium from oil-polluted saline soil.</title>
        <authorList>
            <person name="Li S.G."/>
            <person name="Tang Y.Q."/>
            <person name="Nie Y."/>
            <person name="Cai M."/>
            <person name="Wu X.L."/>
        </authorList>
    </citation>
    <scope>NUCLEOTIDE SEQUENCE [LARGE SCALE GENOMIC DNA]</scope>
    <source>
        <strain evidence="4">LMG 25793 / CGMCC 1.9160 / SL003B-26A1</strain>
    </source>
</reference>
<dbReference type="HOGENOM" id="CLU_066192_29_1_5"/>
<dbReference type="InterPro" id="IPR001387">
    <property type="entry name" value="Cro/C1-type_HTH"/>
</dbReference>
<protein>
    <submittedName>
        <fullName evidence="3">Transcriptional regulator, XRE family</fullName>
    </submittedName>
</protein>
<dbReference type="PANTHER" id="PTHR46797:SF1">
    <property type="entry name" value="METHYLPHOSPHONATE SYNTHASE"/>
    <property type="match status" value="1"/>
</dbReference>
<dbReference type="KEGG" id="pgv:SL003B_1712"/>
<dbReference type="SUPFAM" id="SSF47413">
    <property type="entry name" value="lambda repressor-like DNA-binding domains"/>
    <property type="match status" value="1"/>
</dbReference>
<feature type="domain" description="HTH cro/C1-type" evidence="2">
    <location>
        <begin position="1"/>
        <end position="55"/>
    </location>
</feature>
<keyword evidence="4" id="KW-1185">Reference proteome</keyword>
<evidence type="ECO:0000256" key="1">
    <source>
        <dbReference type="ARBA" id="ARBA00023125"/>
    </source>
</evidence>
<evidence type="ECO:0000313" key="4">
    <source>
        <dbReference type="Proteomes" id="UP000008130"/>
    </source>
</evidence>
<gene>
    <name evidence="3" type="ordered locus">SL003B_1712</name>
</gene>
<dbReference type="Gene3D" id="1.10.260.40">
    <property type="entry name" value="lambda repressor-like DNA-binding domains"/>
    <property type="match status" value="1"/>
</dbReference>